<dbReference type="CDD" id="cd16917">
    <property type="entry name" value="HATPase_UhpB-NarQ-NarX-like"/>
    <property type="match status" value="1"/>
</dbReference>
<keyword evidence="8" id="KW-0902">Two-component regulatory system</keyword>
<dbReference type="EMBL" id="BAABLV010000006">
    <property type="protein sequence ID" value="GAA4890546.1"/>
    <property type="molecule type" value="Genomic_DNA"/>
</dbReference>
<dbReference type="InterPro" id="IPR011712">
    <property type="entry name" value="Sig_transdc_His_kin_sub3_dim/P"/>
</dbReference>
<evidence type="ECO:0000259" key="12">
    <source>
        <dbReference type="SMART" id="SM00387"/>
    </source>
</evidence>
<keyword evidence="6" id="KW-0418">Kinase</keyword>
<evidence type="ECO:0000256" key="6">
    <source>
        <dbReference type="ARBA" id="ARBA00022777"/>
    </source>
</evidence>
<dbReference type="Gene3D" id="1.20.5.1930">
    <property type="match status" value="1"/>
</dbReference>
<reference evidence="14" key="1">
    <citation type="journal article" date="2019" name="Int. J. Syst. Evol. Microbiol.">
        <title>The Global Catalogue of Microorganisms (GCM) 10K type strain sequencing project: providing services to taxonomists for standard genome sequencing and annotation.</title>
        <authorList>
            <consortium name="The Broad Institute Genomics Platform"/>
            <consortium name="The Broad Institute Genome Sequencing Center for Infectious Disease"/>
            <person name="Wu L."/>
            <person name="Ma J."/>
        </authorList>
    </citation>
    <scope>NUCLEOTIDE SEQUENCE [LARGE SCALE GENOMIC DNA]</scope>
    <source>
        <strain evidence="14">JCM 19125</strain>
    </source>
</reference>
<evidence type="ECO:0000256" key="1">
    <source>
        <dbReference type="ARBA" id="ARBA00000085"/>
    </source>
</evidence>
<keyword evidence="7" id="KW-0067">ATP-binding</keyword>
<dbReference type="Proteomes" id="UP001501521">
    <property type="component" value="Unassembled WGS sequence"/>
</dbReference>
<keyword evidence="11" id="KW-0812">Transmembrane</keyword>
<dbReference type="Gene3D" id="3.30.565.10">
    <property type="entry name" value="Histidine kinase-like ATPase, C-terminal domain"/>
    <property type="match status" value="1"/>
</dbReference>
<proteinExistence type="predicted"/>
<feature type="transmembrane region" description="Helical" evidence="11">
    <location>
        <begin position="125"/>
        <end position="145"/>
    </location>
</feature>
<feature type="coiled-coil region" evidence="9">
    <location>
        <begin position="410"/>
        <end position="437"/>
    </location>
</feature>
<sequence length="567" mass="58995">MAASRPQVVDSLRAALVAGLVGGLGAVALEIILLYAVGAHPLAVTFPLIAAVYFMAGATAWWLRPASMMGALISLGGACLVVEGLANTEVPGVAVVGLLSATWILAVIVHLLLGFPNGRLRSPSSIVIAALAYFTSVVLQIPVNLVPDEAGGAVWNWVQSAFGVLTMLGLAWVLLGRLRRATPARRRTLIPLYGYGMAVAVLIPGASIILKRGLGMDALTVAGIQLGLILGVPIAFLAATMLGSFARTAEAEALAAWLSADTDRPAVEDALKRALGDPTVQLAYWVPTRDEFVDGAGTGLSVPEQPTAERAMEPVEVSGELVGAIVFDPRLATPRTVREAAATVALAVQGERLTADLRASQAALQRSRARLVQAGDAVRAAIARDLHDGLQVRLVLLGVQAQRMTAQTDIDELHASATSLRHNIDEAASELRRVAQQIMPSALEQRGLASALEDLTDRMPITTNYDMAGVPTDLPPAVELTAYFVVAEALTNATRHSGATRADVVVGQDDGSLVVEVSDDGTGGAQPRPGSGLAGLRDRVEAVGGKLDVISPVGVGTRMKAVLPCGS</sequence>
<feature type="transmembrane region" description="Helical" evidence="11">
    <location>
        <begin position="190"/>
        <end position="210"/>
    </location>
</feature>
<feature type="transmembrane region" description="Helical" evidence="11">
    <location>
        <begin position="222"/>
        <end position="242"/>
    </location>
</feature>
<keyword evidence="14" id="KW-1185">Reference proteome</keyword>
<evidence type="ECO:0000313" key="13">
    <source>
        <dbReference type="EMBL" id="GAA4890546.1"/>
    </source>
</evidence>
<dbReference type="InterPro" id="IPR036890">
    <property type="entry name" value="HATPase_C_sf"/>
</dbReference>
<dbReference type="SUPFAM" id="SSF55874">
    <property type="entry name" value="ATPase domain of HSP90 chaperone/DNA topoisomerase II/histidine kinase"/>
    <property type="match status" value="1"/>
</dbReference>
<evidence type="ECO:0000256" key="9">
    <source>
        <dbReference type="SAM" id="Coils"/>
    </source>
</evidence>
<evidence type="ECO:0000256" key="10">
    <source>
        <dbReference type="SAM" id="MobiDB-lite"/>
    </source>
</evidence>
<dbReference type="SMART" id="SM00387">
    <property type="entry name" value="HATPase_c"/>
    <property type="match status" value="1"/>
</dbReference>
<keyword evidence="4" id="KW-0808">Transferase</keyword>
<feature type="region of interest" description="Disordered" evidence="10">
    <location>
        <begin position="516"/>
        <end position="535"/>
    </location>
</feature>
<evidence type="ECO:0000256" key="5">
    <source>
        <dbReference type="ARBA" id="ARBA00022741"/>
    </source>
</evidence>
<comment type="catalytic activity">
    <reaction evidence="1">
        <text>ATP + protein L-histidine = ADP + protein N-phospho-L-histidine.</text>
        <dbReference type="EC" id="2.7.13.3"/>
    </reaction>
</comment>
<dbReference type="InterPro" id="IPR003594">
    <property type="entry name" value="HATPase_dom"/>
</dbReference>
<evidence type="ECO:0000256" key="2">
    <source>
        <dbReference type="ARBA" id="ARBA00012438"/>
    </source>
</evidence>
<keyword evidence="11" id="KW-0472">Membrane</keyword>
<evidence type="ECO:0000256" key="8">
    <source>
        <dbReference type="ARBA" id="ARBA00023012"/>
    </source>
</evidence>
<keyword evidence="3" id="KW-0597">Phosphoprotein</keyword>
<keyword evidence="9" id="KW-0175">Coiled coil</keyword>
<keyword evidence="5" id="KW-0547">Nucleotide-binding</keyword>
<keyword evidence="11" id="KW-1133">Transmembrane helix</keyword>
<evidence type="ECO:0000256" key="4">
    <source>
        <dbReference type="ARBA" id="ARBA00022679"/>
    </source>
</evidence>
<feature type="transmembrane region" description="Helical" evidence="11">
    <location>
        <begin position="92"/>
        <end position="113"/>
    </location>
</feature>
<evidence type="ECO:0000256" key="3">
    <source>
        <dbReference type="ARBA" id="ARBA00022553"/>
    </source>
</evidence>
<name>A0ABP9F162_9ACTN</name>
<dbReference type="PANTHER" id="PTHR24421">
    <property type="entry name" value="NITRATE/NITRITE SENSOR PROTEIN NARX-RELATED"/>
    <property type="match status" value="1"/>
</dbReference>
<evidence type="ECO:0000256" key="7">
    <source>
        <dbReference type="ARBA" id="ARBA00022840"/>
    </source>
</evidence>
<dbReference type="Pfam" id="PF02518">
    <property type="entry name" value="HATPase_c"/>
    <property type="match status" value="1"/>
</dbReference>
<evidence type="ECO:0000256" key="11">
    <source>
        <dbReference type="SAM" id="Phobius"/>
    </source>
</evidence>
<protein>
    <recommendedName>
        <fullName evidence="2">histidine kinase</fullName>
        <ecNumber evidence="2">2.7.13.3</ecNumber>
    </recommendedName>
</protein>
<dbReference type="InterPro" id="IPR050482">
    <property type="entry name" value="Sensor_HK_TwoCompSys"/>
</dbReference>
<feature type="transmembrane region" description="Helical" evidence="11">
    <location>
        <begin position="42"/>
        <end position="63"/>
    </location>
</feature>
<dbReference type="EC" id="2.7.13.3" evidence="2"/>
<dbReference type="PANTHER" id="PTHR24421:SF10">
    <property type="entry name" value="NITRATE_NITRITE SENSOR PROTEIN NARQ"/>
    <property type="match status" value="1"/>
</dbReference>
<comment type="caution">
    <text evidence="13">The sequence shown here is derived from an EMBL/GenBank/DDBJ whole genome shotgun (WGS) entry which is preliminary data.</text>
</comment>
<organism evidence="13 14">
    <name type="scientific">Tessaracoccus lubricantis</name>
    <dbReference type="NCBI Taxonomy" id="545543"/>
    <lineage>
        <taxon>Bacteria</taxon>
        <taxon>Bacillati</taxon>
        <taxon>Actinomycetota</taxon>
        <taxon>Actinomycetes</taxon>
        <taxon>Propionibacteriales</taxon>
        <taxon>Propionibacteriaceae</taxon>
        <taxon>Tessaracoccus</taxon>
    </lineage>
</organism>
<feature type="transmembrane region" description="Helical" evidence="11">
    <location>
        <begin position="157"/>
        <end position="178"/>
    </location>
</feature>
<gene>
    <name evidence="13" type="ORF">GCM10025789_03870</name>
</gene>
<feature type="transmembrane region" description="Helical" evidence="11">
    <location>
        <begin position="12"/>
        <end position="36"/>
    </location>
</feature>
<dbReference type="Pfam" id="PF07730">
    <property type="entry name" value="HisKA_3"/>
    <property type="match status" value="1"/>
</dbReference>
<accession>A0ABP9F162</accession>
<evidence type="ECO:0000313" key="14">
    <source>
        <dbReference type="Proteomes" id="UP001501521"/>
    </source>
</evidence>
<feature type="domain" description="Histidine kinase/HSP90-like ATPase" evidence="12">
    <location>
        <begin position="477"/>
        <end position="567"/>
    </location>
</feature>